<evidence type="ECO:0000313" key="3">
    <source>
        <dbReference type="Proteomes" id="UP000504693"/>
    </source>
</evidence>
<dbReference type="EMBL" id="CP053921">
    <property type="protein sequence ID" value="QKG70657.1"/>
    <property type="molecule type" value="Genomic_DNA"/>
</dbReference>
<evidence type="ECO:0000256" key="1">
    <source>
        <dbReference type="SAM" id="Phobius"/>
    </source>
</evidence>
<dbReference type="InterPro" id="IPR003425">
    <property type="entry name" value="CCB3/YggT"/>
</dbReference>
<dbReference type="Pfam" id="PF02325">
    <property type="entry name" value="CCB3_YggT"/>
    <property type="match status" value="1"/>
</dbReference>
<keyword evidence="1" id="KW-0472">Membrane</keyword>
<dbReference type="AlphaFoldDB" id="A0A7D4AT38"/>
<organism evidence="2 3">
    <name type="scientific">Erythrobacter mangrovi</name>
    <dbReference type="NCBI Taxonomy" id="2739433"/>
    <lineage>
        <taxon>Bacteria</taxon>
        <taxon>Pseudomonadati</taxon>
        <taxon>Pseudomonadota</taxon>
        <taxon>Alphaproteobacteria</taxon>
        <taxon>Sphingomonadales</taxon>
        <taxon>Erythrobacteraceae</taxon>
        <taxon>Erythrobacter/Porphyrobacter group</taxon>
        <taxon>Erythrobacter</taxon>
    </lineage>
</organism>
<keyword evidence="3" id="KW-1185">Reference proteome</keyword>
<dbReference type="GO" id="GO:0016020">
    <property type="term" value="C:membrane"/>
    <property type="evidence" value="ECO:0007669"/>
    <property type="project" value="InterPro"/>
</dbReference>
<evidence type="ECO:0000313" key="2">
    <source>
        <dbReference type="EMBL" id="QKG70657.1"/>
    </source>
</evidence>
<keyword evidence="1" id="KW-1133">Transmembrane helix</keyword>
<dbReference type="KEGG" id="emv:HQR01_04330"/>
<dbReference type="Proteomes" id="UP000504693">
    <property type="component" value="Chromosome"/>
</dbReference>
<name>A0A7D4AT38_9SPHN</name>
<reference evidence="2 3" key="1">
    <citation type="submission" date="2020-05" db="EMBL/GenBank/DDBJ databases">
        <title>Erythrobacter mangrovi sp. nov., isolated from rhizosphere soil of mangrove plant (Kandelia candel).</title>
        <authorList>
            <person name="Ye Y.H."/>
        </authorList>
    </citation>
    <scope>NUCLEOTIDE SEQUENCE [LARGE SCALE GENOMIC DNA]</scope>
    <source>
        <strain evidence="2 3">EB310</strain>
    </source>
</reference>
<sequence length="93" mass="10584">MNTIIDILIMLSQTLNMIVIVWIIIGLLFAFNIVDPRQPFLYSVYDAINRLLAPLLNPIRRIMPDTGAVDFSPMVLLLGIWIFIRILVGLGPY</sequence>
<proteinExistence type="predicted"/>
<gene>
    <name evidence="2" type="ORF">HQR01_04330</name>
</gene>
<accession>A0A7D4AT38</accession>
<feature type="transmembrane region" description="Helical" evidence="1">
    <location>
        <begin position="71"/>
        <end position="90"/>
    </location>
</feature>
<keyword evidence="1" id="KW-0812">Transmembrane</keyword>
<protein>
    <submittedName>
        <fullName evidence="2">YggT family protein</fullName>
    </submittedName>
</protein>
<feature type="transmembrane region" description="Helical" evidence="1">
    <location>
        <begin position="7"/>
        <end position="34"/>
    </location>
</feature>
<dbReference type="RefSeq" id="WP_173212876.1">
    <property type="nucleotide sequence ID" value="NZ_CP053921.1"/>
</dbReference>